<dbReference type="Proteomes" id="UP000266841">
    <property type="component" value="Unassembled WGS sequence"/>
</dbReference>
<reference evidence="1 2" key="1">
    <citation type="journal article" date="2012" name="Genome Biol.">
        <title>Genome and low-iron response of an oceanic diatom adapted to chronic iron limitation.</title>
        <authorList>
            <person name="Lommer M."/>
            <person name="Specht M."/>
            <person name="Roy A.S."/>
            <person name="Kraemer L."/>
            <person name="Andreson R."/>
            <person name="Gutowska M.A."/>
            <person name="Wolf J."/>
            <person name="Bergner S.V."/>
            <person name="Schilhabel M.B."/>
            <person name="Klostermeier U.C."/>
            <person name="Beiko R.G."/>
            <person name="Rosenstiel P."/>
            <person name="Hippler M."/>
            <person name="Laroche J."/>
        </authorList>
    </citation>
    <scope>NUCLEOTIDE SEQUENCE [LARGE SCALE GENOMIC DNA]</scope>
    <source>
        <strain evidence="1 2">CCMP1005</strain>
    </source>
</reference>
<evidence type="ECO:0000313" key="2">
    <source>
        <dbReference type="Proteomes" id="UP000266841"/>
    </source>
</evidence>
<dbReference type="AlphaFoldDB" id="K0RML3"/>
<evidence type="ECO:0000313" key="1">
    <source>
        <dbReference type="EMBL" id="EJK47977.1"/>
    </source>
</evidence>
<feature type="non-terminal residue" evidence="1">
    <location>
        <position position="463"/>
    </location>
</feature>
<name>K0RML3_THAOC</name>
<protein>
    <submittedName>
        <fullName evidence="1">Uncharacterized protein</fullName>
    </submittedName>
</protein>
<dbReference type="EMBL" id="AGNL01046414">
    <property type="protein sequence ID" value="EJK47977.1"/>
    <property type="molecule type" value="Genomic_DNA"/>
</dbReference>
<dbReference type="eggNOG" id="ENOG502RZNG">
    <property type="taxonomic scope" value="Eukaryota"/>
</dbReference>
<gene>
    <name evidence="1" type="ORF">THAOC_33265</name>
</gene>
<sequence>MFSAQQLAQPERHYSRIVSSPTLGLDSAETSMPGITITLHTRPQTQQRNAVASASKLWYVLCLDSSEMGYYFKATVKLTVDDSSLFSQEDGFLGFAHSRHSTSCFCYYDAAVAGLGSNLAGGIQILDSYNLHGGNDNSGICVLLVDDHAASNQYGPTLVTEGFDDEGTHESFSFEIDGTLNQLEMYCRRGVTSVTLPPFVGSIQHAICTFGENDPNTIDVSPINEGGICIFIGGHQRDEWGPSLTSLGWIDEGLPDGFGYPNPLALYCQYELADAADIQLPPFHDFGDNSWGINHGICTFGNLDAIPSVSDSSLTYERVEISSVNEPVQMWGDNTAYQVSGFESTPCQTFYRSSLTNAPHNAETTLINSAFCVMSVDKNIPAVVTWQESLESQEYGFTRLEPIEGLYIRLNAGDYVGATNSLSMHCKYDEASATLPPFPPGVYRQVEMGLCAFGYDSVTVTKM</sequence>
<comment type="caution">
    <text evidence="1">The sequence shown here is derived from an EMBL/GenBank/DDBJ whole genome shotgun (WGS) entry which is preliminary data.</text>
</comment>
<keyword evidence="2" id="KW-1185">Reference proteome</keyword>
<organism evidence="1 2">
    <name type="scientific">Thalassiosira oceanica</name>
    <name type="common">Marine diatom</name>
    <dbReference type="NCBI Taxonomy" id="159749"/>
    <lineage>
        <taxon>Eukaryota</taxon>
        <taxon>Sar</taxon>
        <taxon>Stramenopiles</taxon>
        <taxon>Ochrophyta</taxon>
        <taxon>Bacillariophyta</taxon>
        <taxon>Coscinodiscophyceae</taxon>
        <taxon>Thalassiosirophycidae</taxon>
        <taxon>Thalassiosirales</taxon>
        <taxon>Thalassiosiraceae</taxon>
        <taxon>Thalassiosira</taxon>
    </lineage>
</organism>
<accession>K0RML3</accession>
<proteinExistence type="predicted"/>